<organism evidence="1 2">
    <name type="scientific">Agromyces ramosus</name>
    <dbReference type="NCBI Taxonomy" id="33879"/>
    <lineage>
        <taxon>Bacteria</taxon>
        <taxon>Bacillati</taxon>
        <taxon>Actinomycetota</taxon>
        <taxon>Actinomycetes</taxon>
        <taxon>Micrococcales</taxon>
        <taxon>Microbacteriaceae</taxon>
        <taxon>Agromyces</taxon>
    </lineage>
</organism>
<gene>
    <name evidence="1" type="ORF">EV187_2172</name>
</gene>
<dbReference type="Proteomes" id="UP000293289">
    <property type="component" value="Unassembled WGS sequence"/>
</dbReference>
<accession>A0A4Q7MDZ7</accession>
<protein>
    <recommendedName>
        <fullName evidence="3">Polyketide cyclase/dehydrase/lipid transport protein</fullName>
    </recommendedName>
</protein>
<evidence type="ECO:0000313" key="1">
    <source>
        <dbReference type="EMBL" id="RZS66445.1"/>
    </source>
</evidence>
<name>A0A4Q7MDZ7_9MICO</name>
<evidence type="ECO:0008006" key="3">
    <source>
        <dbReference type="Google" id="ProtNLM"/>
    </source>
</evidence>
<comment type="caution">
    <text evidence="1">The sequence shown here is derived from an EMBL/GenBank/DDBJ whole genome shotgun (WGS) entry which is preliminary data.</text>
</comment>
<keyword evidence="2" id="KW-1185">Reference proteome</keyword>
<dbReference type="AlphaFoldDB" id="A0A4Q7MDZ7"/>
<evidence type="ECO:0000313" key="2">
    <source>
        <dbReference type="Proteomes" id="UP000293289"/>
    </source>
</evidence>
<reference evidence="1 2" key="1">
    <citation type="submission" date="2019-02" db="EMBL/GenBank/DDBJ databases">
        <title>Genomic Encyclopedia of Type Strains, Phase IV (KMG-IV): sequencing the most valuable type-strain genomes for metagenomic binning, comparative biology and taxonomic classification.</title>
        <authorList>
            <person name="Goeker M."/>
        </authorList>
    </citation>
    <scope>NUCLEOTIDE SEQUENCE [LARGE SCALE GENOMIC DNA]</scope>
    <source>
        <strain evidence="1 2">DSM 43045</strain>
    </source>
</reference>
<proteinExistence type="predicted"/>
<sequence>MFEASHADGTRVEVVERIGGPFFPFFARLIPPFDENFEQFTADLKKAAEAAAT</sequence>
<dbReference type="EMBL" id="SGWY01000002">
    <property type="protein sequence ID" value="RZS66445.1"/>
    <property type="molecule type" value="Genomic_DNA"/>
</dbReference>